<dbReference type="AlphaFoldDB" id="A0A5C6C352"/>
<dbReference type="OrthoDB" id="273475at2"/>
<organism evidence="2 3">
    <name type="scientific">Allorhodopirellula heiligendammensis</name>
    <dbReference type="NCBI Taxonomy" id="2714739"/>
    <lineage>
        <taxon>Bacteria</taxon>
        <taxon>Pseudomonadati</taxon>
        <taxon>Planctomycetota</taxon>
        <taxon>Planctomycetia</taxon>
        <taxon>Pirellulales</taxon>
        <taxon>Pirellulaceae</taxon>
        <taxon>Allorhodopirellula</taxon>
    </lineage>
</organism>
<gene>
    <name evidence="2" type="ORF">Poly21_07220</name>
</gene>
<protein>
    <submittedName>
        <fullName evidence="2">Uncharacterized protein</fullName>
    </submittedName>
</protein>
<evidence type="ECO:0000313" key="3">
    <source>
        <dbReference type="Proteomes" id="UP000319908"/>
    </source>
</evidence>
<feature type="region of interest" description="Disordered" evidence="1">
    <location>
        <begin position="133"/>
        <end position="157"/>
    </location>
</feature>
<comment type="caution">
    <text evidence="2">The sequence shown here is derived from an EMBL/GenBank/DDBJ whole genome shotgun (WGS) entry which is preliminary data.</text>
</comment>
<evidence type="ECO:0000256" key="1">
    <source>
        <dbReference type="SAM" id="MobiDB-lite"/>
    </source>
</evidence>
<name>A0A5C6C352_9BACT</name>
<evidence type="ECO:0000313" key="2">
    <source>
        <dbReference type="EMBL" id="TWU18558.1"/>
    </source>
</evidence>
<dbReference type="EMBL" id="SJPU01000001">
    <property type="protein sequence ID" value="TWU18558.1"/>
    <property type="molecule type" value="Genomic_DNA"/>
</dbReference>
<proteinExistence type="predicted"/>
<keyword evidence="3" id="KW-1185">Reference proteome</keyword>
<accession>A0A5C6C352</accession>
<feature type="compositionally biased region" description="Low complexity" evidence="1">
    <location>
        <begin position="144"/>
        <end position="157"/>
    </location>
</feature>
<dbReference type="Proteomes" id="UP000319908">
    <property type="component" value="Unassembled WGS sequence"/>
</dbReference>
<sequence length="157" mass="16886">MMRRLLLCTAVAIVLGVIAIVGAAIASLNRLDDAYAQWGAADMLVDYMSDHDGDWPSQWADLKPYFDAGGGRVSGWDFNRFTEHVWIDFTANADDLRAASASSDSAPFDVVGSTSIFGPCFGDGPDGMLHRHFNPDAPNPNPPTTATVVSTVPQRGR</sequence>
<dbReference type="RefSeq" id="WP_146405586.1">
    <property type="nucleotide sequence ID" value="NZ_SJPU01000001.1"/>
</dbReference>
<reference evidence="2 3" key="1">
    <citation type="journal article" date="2020" name="Antonie Van Leeuwenhoek">
        <title>Rhodopirellula heiligendammensis sp. nov., Rhodopirellula pilleata sp. nov., and Rhodopirellula solitaria sp. nov. isolated from natural or artificial marine surfaces in Northern Germany and California, USA, and emended description of the genus Rhodopirellula.</title>
        <authorList>
            <person name="Kallscheuer N."/>
            <person name="Wiegand S."/>
            <person name="Jogler M."/>
            <person name="Boedeker C."/>
            <person name="Peeters S.H."/>
            <person name="Rast P."/>
            <person name="Heuer A."/>
            <person name="Jetten M.S.M."/>
            <person name="Rohde M."/>
            <person name="Jogler C."/>
        </authorList>
    </citation>
    <scope>NUCLEOTIDE SEQUENCE [LARGE SCALE GENOMIC DNA]</scope>
    <source>
        <strain evidence="2 3">Poly21</strain>
    </source>
</reference>